<keyword evidence="2" id="KW-1185">Reference proteome</keyword>
<protein>
    <submittedName>
        <fullName evidence="1">Uncharacterized protein</fullName>
    </submittedName>
</protein>
<accession>A0A511Z4H3</accession>
<name>A0A511Z4H3_9BACL</name>
<dbReference type="AlphaFoldDB" id="A0A511Z4H3"/>
<reference evidence="1 2" key="1">
    <citation type="submission" date="2019-07" db="EMBL/GenBank/DDBJ databases">
        <title>Whole genome shotgun sequence of Sporosarcina luteola NBRC 105378.</title>
        <authorList>
            <person name="Hosoyama A."/>
            <person name="Uohara A."/>
            <person name="Ohji S."/>
            <person name="Ichikawa N."/>
        </authorList>
    </citation>
    <scope>NUCLEOTIDE SEQUENCE [LARGE SCALE GENOMIC DNA]</scope>
    <source>
        <strain evidence="1 2">NBRC 105378</strain>
    </source>
</reference>
<evidence type="ECO:0000313" key="2">
    <source>
        <dbReference type="Proteomes" id="UP000321901"/>
    </source>
</evidence>
<gene>
    <name evidence="1" type="ORF">SLU01_06660</name>
</gene>
<dbReference type="Proteomes" id="UP000321901">
    <property type="component" value="Unassembled WGS sequence"/>
</dbReference>
<evidence type="ECO:0000313" key="1">
    <source>
        <dbReference type="EMBL" id="GEN82354.1"/>
    </source>
</evidence>
<comment type="caution">
    <text evidence="1">The sequence shown here is derived from an EMBL/GenBank/DDBJ whole genome shotgun (WGS) entry which is preliminary data.</text>
</comment>
<organism evidence="1 2">
    <name type="scientific">Sporosarcina luteola</name>
    <dbReference type="NCBI Taxonomy" id="582850"/>
    <lineage>
        <taxon>Bacteria</taxon>
        <taxon>Bacillati</taxon>
        <taxon>Bacillota</taxon>
        <taxon>Bacilli</taxon>
        <taxon>Bacillales</taxon>
        <taxon>Caryophanaceae</taxon>
        <taxon>Sporosarcina</taxon>
    </lineage>
</organism>
<proteinExistence type="predicted"/>
<dbReference type="EMBL" id="BJYL01000007">
    <property type="protein sequence ID" value="GEN82354.1"/>
    <property type="molecule type" value="Genomic_DNA"/>
</dbReference>
<sequence>MVLALVVLALAVLVLVLVSVLASVVMVVSVPVLVVHSAEQEVHVVFPAATELAALRVVSASPVVKVGAASPAATVDPVFYRASCSSPVSLRPF</sequence>